<feature type="compositionally biased region" description="Polar residues" evidence="2">
    <location>
        <begin position="44"/>
        <end position="59"/>
    </location>
</feature>
<dbReference type="RefSeq" id="WP_071896212.1">
    <property type="nucleotide sequence ID" value="NZ_MPIN01000001.1"/>
</dbReference>
<dbReference type="EMBL" id="MPIN01000001">
    <property type="protein sequence ID" value="OJH42115.1"/>
    <property type="molecule type" value="Genomic_DNA"/>
</dbReference>
<evidence type="ECO:0000313" key="3">
    <source>
        <dbReference type="EMBL" id="OJH42115.1"/>
    </source>
</evidence>
<reference evidence="4" key="1">
    <citation type="submission" date="2016-11" db="EMBL/GenBank/DDBJ databases">
        <authorList>
            <person name="Shukria A."/>
            <person name="Stevens D.C."/>
        </authorList>
    </citation>
    <scope>NUCLEOTIDE SEQUENCE [LARGE SCALE GENOMIC DNA]</scope>
    <source>
        <strain evidence="4">Cbfe23</strain>
    </source>
</reference>
<organism evidence="3 4">
    <name type="scientific">Cystobacter ferrugineus</name>
    <dbReference type="NCBI Taxonomy" id="83449"/>
    <lineage>
        <taxon>Bacteria</taxon>
        <taxon>Pseudomonadati</taxon>
        <taxon>Myxococcota</taxon>
        <taxon>Myxococcia</taxon>
        <taxon>Myxococcales</taxon>
        <taxon>Cystobacterineae</taxon>
        <taxon>Archangiaceae</taxon>
        <taxon>Cystobacter</taxon>
    </lineage>
</organism>
<dbReference type="STRING" id="83449.BON30_02535"/>
<sequence>MSLPVTGRAGATAPSLDETAATQGAAPPSPNALGARTLAAPERNTLSQAPAASPGTNSPREVPTGRMDYYRQRAEDFRARNPGMQPPPYYLQYGDKYVQAFAALGPGQLSLAGLEWRDKALKLLQVEMEKARVASGSDFAELERHPEDFRKFAYKTHVTAYLEAGLLSLSTQDLTTILTTPDLQDLLNKDGLEQILEVLDQVGSKDVATIVNATSSQVRQELQDQAERMEREVKSFMYQRWWDGGRH</sequence>
<name>A0A1L9BIS0_9BACT</name>
<evidence type="ECO:0000313" key="4">
    <source>
        <dbReference type="Proteomes" id="UP000182229"/>
    </source>
</evidence>
<comment type="caution">
    <text evidence="3">The sequence shown here is derived from an EMBL/GenBank/DDBJ whole genome shotgun (WGS) entry which is preliminary data.</text>
</comment>
<keyword evidence="4" id="KW-1185">Reference proteome</keyword>
<dbReference type="OrthoDB" id="5505283at2"/>
<evidence type="ECO:0000256" key="1">
    <source>
        <dbReference type="SAM" id="Coils"/>
    </source>
</evidence>
<gene>
    <name evidence="3" type="ORF">BON30_02535</name>
</gene>
<evidence type="ECO:0000256" key="2">
    <source>
        <dbReference type="SAM" id="MobiDB-lite"/>
    </source>
</evidence>
<feature type="coiled-coil region" evidence="1">
    <location>
        <begin position="212"/>
        <end position="239"/>
    </location>
</feature>
<feature type="region of interest" description="Disordered" evidence="2">
    <location>
        <begin position="1"/>
        <end position="65"/>
    </location>
</feature>
<protein>
    <submittedName>
        <fullName evidence="3">Uncharacterized protein</fullName>
    </submittedName>
</protein>
<reference evidence="3 4" key="2">
    <citation type="submission" date="2016-12" db="EMBL/GenBank/DDBJ databases">
        <title>Draft Genome Sequence of Cystobacter ferrugineus Strain Cbfe23.</title>
        <authorList>
            <person name="Akbar S."/>
            <person name="Dowd S.E."/>
            <person name="Stevens D.C."/>
        </authorList>
    </citation>
    <scope>NUCLEOTIDE SEQUENCE [LARGE SCALE GENOMIC DNA]</scope>
    <source>
        <strain evidence="3 4">Cbfe23</strain>
    </source>
</reference>
<keyword evidence="1" id="KW-0175">Coiled coil</keyword>
<proteinExistence type="predicted"/>
<dbReference type="Proteomes" id="UP000182229">
    <property type="component" value="Unassembled WGS sequence"/>
</dbReference>
<accession>A0A1L9BIS0</accession>
<dbReference type="AlphaFoldDB" id="A0A1L9BIS0"/>